<keyword evidence="1" id="KW-0472">Membrane</keyword>
<keyword evidence="1" id="KW-0812">Transmembrane</keyword>
<protein>
    <submittedName>
        <fullName evidence="2">DUF4267 domain-containing protein</fullName>
    </submittedName>
</protein>
<sequence>MRRTLSRSLSLLLGLGMIFIGLRFLLAPRAGAEGFGVFLPPTDTQYTFHYAKGIRDVFSGLLLALFADLGYDRPLAWVLLLGTIIPCVDLTVVRAQPIASLALQVPHLLAIVLLLSLAASFFTMPRPATLAGAQRPEPFTRHAS</sequence>
<gene>
    <name evidence="2" type="ORF">GO988_21340</name>
</gene>
<name>A0A7K1TKJ0_9BACT</name>
<dbReference type="AlphaFoldDB" id="A0A7K1TKJ0"/>
<comment type="caution">
    <text evidence="2">The sequence shown here is derived from an EMBL/GenBank/DDBJ whole genome shotgun (WGS) entry which is preliminary data.</text>
</comment>
<keyword evidence="3" id="KW-1185">Reference proteome</keyword>
<organism evidence="2 3">
    <name type="scientific">Hymenobacter ginkgonis</name>
    <dbReference type="NCBI Taxonomy" id="2682976"/>
    <lineage>
        <taxon>Bacteria</taxon>
        <taxon>Pseudomonadati</taxon>
        <taxon>Bacteroidota</taxon>
        <taxon>Cytophagia</taxon>
        <taxon>Cytophagales</taxon>
        <taxon>Hymenobacteraceae</taxon>
        <taxon>Hymenobacter</taxon>
    </lineage>
</organism>
<dbReference type="InterPro" id="IPR025363">
    <property type="entry name" value="DUF4267"/>
</dbReference>
<feature type="transmembrane region" description="Helical" evidence="1">
    <location>
        <begin position="105"/>
        <end position="124"/>
    </location>
</feature>
<dbReference type="RefSeq" id="WP_157569441.1">
    <property type="nucleotide sequence ID" value="NZ_WQKZ01000007.1"/>
</dbReference>
<evidence type="ECO:0000256" key="1">
    <source>
        <dbReference type="SAM" id="Phobius"/>
    </source>
</evidence>
<accession>A0A7K1TKJ0</accession>
<dbReference type="Pfam" id="PF14087">
    <property type="entry name" value="DUF4267"/>
    <property type="match status" value="1"/>
</dbReference>
<evidence type="ECO:0000313" key="3">
    <source>
        <dbReference type="Proteomes" id="UP000441336"/>
    </source>
</evidence>
<feature type="transmembrane region" description="Helical" evidence="1">
    <location>
        <begin position="75"/>
        <end position="93"/>
    </location>
</feature>
<keyword evidence="1" id="KW-1133">Transmembrane helix</keyword>
<evidence type="ECO:0000313" key="2">
    <source>
        <dbReference type="EMBL" id="MVN78883.1"/>
    </source>
</evidence>
<reference evidence="2 3" key="1">
    <citation type="submission" date="2019-12" db="EMBL/GenBank/DDBJ databases">
        <title>Hymenobacter sp. HMF4947 Genome sequencing and assembly.</title>
        <authorList>
            <person name="Kang H."/>
            <person name="Cha I."/>
            <person name="Kim H."/>
            <person name="Joh K."/>
        </authorList>
    </citation>
    <scope>NUCLEOTIDE SEQUENCE [LARGE SCALE GENOMIC DNA]</scope>
    <source>
        <strain evidence="2 3">HMF4947</strain>
    </source>
</reference>
<dbReference type="EMBL" id="WQKZ01000007">
    <property type="protein sequence ID" value="MVN78883.1"/>
    <property type="molecule type" value="Genomic_DNA"/>
</dbReference>
<dbReference type="Proteomes" id="UP000441336">
    <property type="component" value="Unassembled WGS sequence"/>
</dbReference>
<proteinExistence type="predicted"/>